<dbReference type="AlphaFoldDB" id="A0A5P9CF62"/>
<reference evidence="1 2" key="1">
    <citation type="submission" date="2019-10" db="EMBL/GenBank/DDBJ databases">
        <title>Complete genome sequence of Vibrio sp. strain THAF100, isolated from non-filtered water from the water column of tank 6 of a marine aquarium containing stony-coral fragments. Water maintained at 26 degree C.</title>
        <authorList>
            <person name="Ruckert C."/>
            <person name="Franco A."/>
            <person name="Kalinowski J."/>
            <person name="Glaeser S."/>
        </authorList>
    </citation>
    <scope>NUCLEOTIDE SEQUENCE [LARGE SCALE GENOMIC DNA]</scope>
    <source>
        <strain evidence="1 2">THAF100</strain>
    </source>
</reference>
<keyword evidence="2" id="KW-1185">Reference proteome</keyword>
<protein>
    <recommendedName>
        <fullName evidence="3">CDP-Glycerol:Poly(Glycerophosphate) glycerophosphotransferase</fullName>
    </recommendedName>
</protein>
<evidence type="ECO:0008006" key="3">
    <source>
        <dbReference type="Google" id="ProtNLM"/>
    </source>
</evidence>
<accession>A0A5P9CF62</accession>
<dbReference type="SUPFAM" id="SSF53756">
    <property type="entry name" value="UDP-Glycosyltransferase/glycogen phosphorylase"/>
    <property type="match status" value="1"/>
</dbReference>
<proteinExistence type="predicted"/>
<dbReference type="KEGG" id="vaq:FIV01_00145"/>
<dbReference type="EMBL" id="CP045350">
    <property type="protein sequence ID" value="QFT24875.1"/>
    <property type="molecule type" value="Genomic_DNA"/>
</dbReference>
<dbReference type="OrthoDB" id="7060233at2"/>
<organism evidence="1 2">
    <name type="scientific">Vibrio aquimaris</name>
    <dbReference type="NCBI Taxonomy" id="2587862"/>
    <lineage>
        <taxon>Bacteria</taxon>
        <taxon>Pseudomonadati</taxon>
        <taxon>Pseudomonadota</taxon>
        <taxon>Gammaproteobacteria</taxon>
        <taxon>Vibrionales</taxon>
        <taxon>Vibrionaceae</taxon>
        <taxon>Vibrio</taxon>
    </lineage>
</organism>
<gene>
    <name evidence="1" type="ORF">FIV01_00145</name>
</gene>
<evidence type="ECO:0000313" key="2">
    <source>
        <dbReference type="Proteomes" id="UP000326936"/>
    </source>
</evidence>
<dbReference type="RefSeq" id="WP_152429209.1">
    <property type="nucleotide sequence ID" value="NZ_CBCSDK010000020.1"/>
</dbReference>
<name>A0A5P9CF62_9VIBR</name>
<evidence type="ECO:0000313" key="1">
    <source>
        <dbReference type="EMBL" id="QFT24875.1"/>
    </source>
</evidence>
<sequence>MRKINFRKQVNKSYLQVQDNINQNISCHLLDDEYSSSKYFKPGCVNISYFIRHKADVLMSHGVADKNYLSMRDSGGRMVNNFQHILVPGPWLKNKILNLEGCELNADQIHVVGWPRLDSLYRERTFYLKRRNQSSPVRVLWAPTHDRRKRGIEKESTSSFPEFALYEKDMKSKYDYSVSVHPRNRDLKAPTASRLVESDYVISDFGTMVYEAWALGIPVIFPRWILKDKITTYIKGSAEAFIFENNIGLHANSIEEVQMFIEQGYGVGDEVKQFMEDYLPDKYLGCSGEAIASLLKSLSVKHSFRQFFNYYYHQFKKKY</sequence>
<dbReference type="Proteomes" id="UP000326936">
    <property type="component" value="Chromosome"/>
</dbReference>